<reference evidence="8 9" key="1">
    <citation type="submission" date="2023-10" db="EMBL/GenBank/DDBJ databases">
        <title>Development of a sustainable strategy for remediation of hydrocarbon-contaminated territories based on the waste exchange concept.</title>
        <authorList>
            <person name="Krivoruchko A."/>
        </authorList>
    </citation>
    <scope>NUCLEOTIDE SEQUENCE [LARGE SCALE GENOMIC DNA]</scope>
    <source>
        <strain evidence="8 9">IEGM 60</strain>
    </source>
</reference>
<evidence type="ECO:0000313" key="8">
    <source>
        <dbReference type="EMBL" id="MDV6283918.1"/>
    </source>
</evidence>
<organism evidence="8 9">
    <name type="scientific">Rhodococcus jostii</name>
    <dbReference type="NCBI Taxonomy" id="132919"/>
    <lineage>
        <taxon>Bacteria</taxon>
        <taxon>Bacillati</taxon>
        <taxon>Actinomycetota</taxon>
        <taxon>Actinomycetes</taxon>
        <taxon>Mycobacteriales</taxon>
        <taxon>Nocardiaceae</taxon>
        <taxon>Rhodococcus</taxon>
    </lineage>
</organism>
<dbReference type="SUPFAM" id="SSF103473">
    <property type="entry name" value="MFS general substrate transporter"/>
    <property type="match status" value="1"/>
</dbReference>
<feature type="transmembrane region" description="Helical" evidence="6">
    <location>
        <begin position="376"/>
        <end position="395"/>
    </location>
</feature>
<proteinExistence type="predicted"/>
<keyword evidence="3 6" id="KW-1133">Transmembrane helix</keyword>
<evidence type="ECO:0000259" key="7">
    <source>
        <dbReference type="PROSITE" id="PS50850"/>
    </source>
</evidence>
<protein>
    <submittedName>
        <fullName evidence="8">MFS transporter</fullName>
    </submittedName>
</protein>
<dbReference type="PANTHER" id="PTHR11662:SF450">
    <property type="entry name" value="BLR1003 PROTEIN"/>
    <property type="match status" value="1"/>
</dbReference>
<gene>
    <name evidence="8" type="ORF">R3Q59_25840</name>
</gene>
<comment type="caution">
    <text evidence="8">The sequence shown here is derived from an EMBL/GenBank/DDBJ whole genome shotgun (WGS) entry which is preliminary data.</text>
</comment>
<dbReference type="Pfam" id="PF07690">
    <property type="entry name" value="MFS_1"/>
    <property type="match status" value="1"/>
</dbReference>
<evidence type="ECO:0000313" key="9">
    <source>
        <dbReference type="Proteomes" id="UP001185737"/>
    </source>
</evidence>
<evidence type="ECO:0000256" key="6">
    <source>
        <dbReference type="SAM" id="Phobius"/>
    </source>
</evidence>
<comment type="subcellular location">
    <subcellularLocation>
        <location evidence="1">Cell membrane</location>
        <topology evidence="1">Multi-pass membrane protein</topology>
    </subcellularLocation>
</comment>
<feature type="transmembrane region" description="Helical" evidence="6">
    <location>
        <begin position="38"/>
        <end position="61"/>
    </location>
</feature>
<evidence type="ECO:0000256" key="2">
    <source>
        <dbReference type="ARBA" id="ARBA00022692"/>
    </source>
</evidence>
<dbReference type="InterPro" id="IPR011701">
    <property type="entry name" value="MFS"/>
</dbReference>
<sequence length="448" mass="47122">MTDTGIQRTSAATTKTPHPPTPRQPDEPVFDRRRSWTVLGLIVVFMLINFADKAVLGFAAIPLMDELNMSESTYGLVASAFYLLFNLTGLLVGLISTRMSSRMILFSLAVGWALAPIPVLLVAAVPTLVVSRMLLGAAEGPASPMSMHALYKWFPEGKRALPTALQIAGGSIGLLLAAPVLAFIITNYGWRAAFIALSVVAMVWSVLWLRFGQDGPFTADPAASADGDPTRPRLPYRTLLGNGTVLGGLACSFGAYWSMAIAVAWVPAYLESQVDMTPGGAASVISGKAALSLVLVLTVVPLTGVMIRRGVSSRWMRGVVQGTAVTVAGICMLAFPFVDSTPLCIALAVIAFGAPTLAYPLGYLTMAEIMPAHQRGAIFGITLAVSTLPGVIAPFLTGKIIGWSDSVHAGYQNAFLTAAVVMVIGGLVAIVTVDPPRDAHRLAASSPK</sequence>
<dbReference type="EMBL" id="JAWLKA010000016">
    <property type="protein sequence ID" value="MDV6283918.1"/>
    <property type="molecule type" value="Genomic_DNA"/>
</dbReference>
<evidence type="ECO:0000256" key="4">
    <source>
        <dbReference type="ARBA" id="ARBA00023136"/>
    </source>
</evidence>
<keyword evidence="9" id="KW-1185">Reference proteome</keyword>
<feature type="compositionally biased region" description="Polar residues" evidence="5">
    <location>
        <begin position="1"/>
        <end position="12"/>
    </location>
</feature>
<accession>A0ABU4CK29</accession>
<feature type="transmembrane region" description="Helical" evidence="6">
    <location>
        <begin position="239"/>
        <end position="265"/>
    </location>
</feature>
<dbReference type="InterPro" id="IPR020846">
    <property type="entry name" value="MFS_dom"/>
</dbReference>
<feature type="transmembrane region" description="Helical" evidence="6">
    <location>
        <begin position="415"/>
        <end position="433"/>
    </location>
</feature>
<dbReference type="RefSeq" id="WP_283351600.1">
    <property type="nucleotide sequence ID" value="NZ_JAWLKA010000016.1"/>
</dbReference>
<feature type="transmembrane region" description="Helical" evidence="6">
    <location>
        <begin position="344"/>
        <end position="364"/>
    </location>
</feature>
<feature type="transmembrane region" description="Helical" evidence="6">
    <location>
        <begin position="190"/>
        <end position="209"/>
    </location>
</feature>
<dbReference type="InterPro" id="IPR050382">
    <property type="entry name" value="MFS_Na/Anion_cotransporter"/>
</dbReference>
<feature type="region of interest" description="Disordered" evidence="5">
    <location>
        <begin position="1"/>
        <end position="29"/>
    </location>
</feature>
<feature type="domain" description="Major facilitator superfamily (MFS) profile" evidence="7">
    <location>
        <begin position="38"/>
        <end position="437"/>
    </location>
</feature>
<name>A0ABU4CK29_RHOJO</name>
<dbReference type="PROSITE" id="PS50850">
    <property type="entry name" value="MFS"/>
    <property type="match status" value="1"/>
</dbReference>
<keyword evidence="4 6" id="KW-0472">Membrane</keyword>
<evidence type="ECO:0000256" key="3">
    <source>
        <dbReference type="ARBA" id="ARBA00022989"/>
    </source>
</evidence>
<dbReference type="Gene3D" id="1.20.1250.20">
    <property type="entry name" value="MFS general substrate transporter like domains"/>
    <property type="match status" value="2"/>
</dbReference>
<keyword evidence="2 6" id="KW-0812">Transmembrane</keyword>
<dbReference type="Proteomes" id="UP001185737">
    <property type="component" value="Unassembled WGS sequence"/>
</dbReference>
<feature type="transmembrane region" description="Helical" evidence="6">
    <location>
        <begin position="319"/>
        <end position="338"/>
    </location>
</feature>
<dbReference type="InterPro" id="IPR036259">
    <property type="entry name" value="MFS_trans_sf"/>
</dbReference>
<evidence type="ECO:0000256" key="1">
    <source>
        <dbReference type="ARBA" id="ARBA00004651"/>
    </source>
</evidence>
<evidence type="ECO:0000256" key="5">
    <source>
        <dbReference type="SAM" id="MobiDB-lite"/>
    </source>
</evidence>
<feature type="transmembrane region" description="Helical" evidence="6">
    <location>
        <begin position="163"/>
        <end position="184"/>
    </location>
</feature>
<feature type="transmembrane region" description="Helical" evidence="6">
    <location>
        <begin position="285"/>
        <end position="307"/>
    </location>
</feature>
<dbReference type="PANTHER" id="PTHR11662">
    <property type="entry name" value="SOLUTE CARRIER FAMILY 17"/>
    <property type="match status" value="1"/>
</dbReference>
<feature type="transmembrane region" description="Helical" evidence="6">
    <location>
        <begin position="73"/>
        <end position="96"/>
    </location>
</feature>
<feature type="transmembrane region" description="Helical" evidence="6">
    <location>
        <begin position="103"/>
        <end position="124"/>
    </location>
</feature>